<dbReference type="OrthoDB" id="1696305at2759"/>
<dbReference type="InParanoid" id="A0A1Y2BL86"/>
<evidence type="ECO:0008006" key="4">
    <source>
        <dbReference type="Google" id="ProtNLM"/>
    </source>
</evidence>
<dbReference type="EMBL" id="MCFC01000001">
    <property type="protein sequence ID" value="ORY35410.1"/>
    <property type="molecule type" value="Genomic_DNA"/>
</dbReference>
<organism evidence="2 3">
    <name type="scientific">Naematelia encephala</name>
    <dbReference type="NCBI Taxonomy" id="71784"/>
    <lineage>
        <taxon>Eukaryota</taxon>
        <taxon>Fungi</taxon>
        <taxon>Dikarya</taxon>
        <taxon>Basidiomycota</taxon>
        <taxon>Agaricomycotina</taxon>
        <taxon>Tremellomycetes</taxon>
        <taxon>Tremellales</taxon>
        <taxon>Naemateliaceae</taxon>
        <taxon>Naematelia</taxon>
    </lineage>
</organism>
<gene>
    <name evidence="2" type="ORF">BCR39DRAFT_5921</name>
</gene>
<proteinExistence type="predicted"/>
<dbReference type="STRING" id="71784.A0A1Y2BL86"/>
<dbReference type="Proteomes" id="UP000193986">
    <property type="component" value="Unassembled WGS sequence"/>
</dbReference>
<sequence>MSFQSLRRKSVAETVQILSSGPASIPLPPSITGITFRYVARQSPRGPKEFARHLAPQLAYANPHLHFTVERFLDPREGDTTRKGHSLPEKIKSSRTGIKEGSFEGNEIPPPELHIDLGSSRRAIDIRDKSALGILDAILAVAEGRQVAPAEALPRIGDGERDSTGTPEDASAENESMAGASAREELDAGLEEVELSVKEAEKELESNESQGEVSSVVNPAS</sequence>
<accession>A0A1Y2BL86</accession>
<feature type="region of interest" description="Disordered" evidence="1">
    <location>
        <begin position="151"/>
        <end position="221"/>
    </location>
</feature>
<evidence type="ECO:0000313" key="2">
    <source>
        <dbReference type="EMBL" id="ORY35410.1"/>
    </source>
</evidence>
<reference evidence="2 3" key="1">
    <citation type="submission" date="2016-07" db="EMBL/GenBank/DDBJ databases">
        <title>Pervasive Adenine N6-methylation of Active Genes in Fungi.</title>
        <authorList>
            <consortium name="DOE Joint Genome Institute"/>
            <person name="Mondo S.J."/>
            <person name="Dannebaum R.O."/>
            <person name="Kuo R.C."/>
            <person name="Labutti K."/>
            <person name="Haridas S."/>
            <person name="Kuo A."/>
            <person name="Salamov A."/>
            <person name="Ahrendt S.R."/>
            <person name="Lipzen A."/>
            <person name="Sullivan W."/>
            <person name="Andreopoulos W.B."/>
            <person name="Clum A."/>
            <person name="Lindquist E."/>
            <person name="Daum C."/>
            <person name="Ramamoorthy G.K."/>
            <person name="Gryganskyi A."/>
            <person name="Culley D."/>
            <person name="Magnuson J.K."/>
            <person name="James T.Y."/>
            <person name="O'Malley M.A."/>
            <person name="Stajich J.E."/>
            <person name="Spatafora J.W."/>
            <person name="Visel A."/>
            <person name="Grigoriev I.V."/>
        </authorList>
    </citation>
    <scope>NUCLEOTIDE SEQUENCE [LARGE SCALE GENOMIC DNA]</scope>
    <source>
        <strain evidence="2 3">68-887.2</strain>
    </source>
</reference>
<dbReference type="AlphaFoldDB" id="A0A1Y2BL86"/>
<evidence type="ECO:0000313" key="3">
    <source>
        <dbReference type="Proteomes" id="UP000193986"/>
    </source>
</evidence>
<feature type="compositionally biased region" description="Polar residues" evidence="1">
    <location>
        <begin position="207"/>
        <end position="221"/>
    </location>
</feature>
<name>A0A1Y2BL86_9TREE</name>
<comment type="caution">
    <text evidence="2">The sequence shown here is derived from an EMBL/GenBank/DDBJ whole genome shotgun (WGS) entry which is preliminary data.</text>
</comment>
<feature type="compositionally biased region" description="Basic and acidic residues" evidence="1">
    <location>
        <begin position="195"/>
        <end position="205"/>
    </location>
</feature>
<evidence type="ECO:0000256" key="1">
    <source>
        <dbReference type="SAM" id="MobiDB-lite"/>
    </source>
</evidence>
<protein>
    <recommendedName>
        <fullName evidence="4">Ribosomal protein/NADH dehydrogenase domain-containing protein</fullName>
    </recommendedName>
</protein>
<keyword evidence="3" id="KW-1185">Reference proteome</keyword>